<name>A0A2T4TVL0_9BACT</name>
<evidence type="ECO:0000313" key="9">
    <source>
        <dbReference type="Proteomes" id="UP000241436"/>
    </source>
</evidence>
<keyword evidence="4 6" id="KW-0560">Oxidoreductase</keyword>
<dbReference type="InterPro" id="IPR002937">
    <property type="entry name" value="Amino_oxidase"/>
</dbReference>
<reference evidence="9" key="2">
    <citation type="journal article" date="2018" name="Environ. Microbiol.">
        <title>Bloom of a denitrifying methanotroph, 'Candidatus Methylomirabilis limnetica', in a deep stratified lake.</title>
        <authorList>
            <person name="Graf J.S."/>
            <person name="Mayr M.J."/>
            <person name="Marchant H.K."/>
            <person name="Tienken D."/>
            <person name="Hach P.F."/>
            <person name="Brand A."/>
            <person name="Schubert C.J."/>
            <person name="Kuypers M.M."/>
            <person name="Milucka J."/>
        </authorList>
    </citation>
    <scope>NUCLEOTIDE SEQUENCE [LARGE SCALE GENOMIC DNA]</scope>
    <source>
        <strain evidence="9">Zug</strain>
    </source>
</reference>
<dbReference type="Pfam" id="PF01593">
    <property type="entry name" value="Amino_oxidase"/>
    <property type="match status" value="1"/>
</dbReference>
<keyword evidence="5 6" id="KW-0350">Heme biosynthesis</keyword>
<evidence type="ECO:0000256" key="3">
    <source>
        <dbReference type="ARBA" id="ARBA00022827"/>
    </source>
</evidence>
<dbReference type="Gene3D" id="3.50.50.60">
    <property type="entry name" value="FAD/NAD(P)-binding domain"/>
    <property type="match status" value="1"/>
</dbReference>
<dbReference type="PANTHER" id="PTHR42923:SF3">
    <property type="entry name" value="PROTOPORPHYRINOGEN OXIDASE"/>
    <property type="match status" value="1"/>
</dbReference>
<feature type="domain" description="Amine oxidase" evidence="7">
    <location>
        <begin position="6"/>
        <end position="463"/>
    </location>
</feature>
<evidence type="ECO:0000259" key="7">
    <source>
        <dbReference type="Pfam" id="PF01593"/>
    </source>
</evidence>
<dbReference type="Proteomes" id="UP000241436">
    <property type="component" value="Unassembled WGS sequence"/>
</dbReference>
<proteinExistence type="inferred from homology"/>
<dbReference type="InterPro" id="IPR036188">
    <property type="entry name" value="FAD/NAD-bd_sf"/>
</dbReference>
<comment type="catalytic activity">
    <reaction evidence="6">
        <text>coproporphyrinogen III + 3 O2 = coproporphyrin III + 3 H2O2</text>
        <dbReference type="Rhea" id="RHEA:43436"/>
        <dbReference type="ChEBI" id="CHEBI:15379"/>
        <dbReference type="ChEBI" id="CHEBI:16240"/>
        <dbReference type="ChEBI" id="CHEBI:57309"/>
        <dbReference type="ChEBI" id="CHEBI:131725"/>
        <dbReference type="EC" id="1.3.3.15"/>
    </reaction>
</comment>
<comment type="pathway">
    <text evidence="6">Porphyrin-containing compound metabolism; protoheme biosynthesis.</text>
</comment>
<dbReference type="GO" id="GO:0006783">
    <property type="term" value="P:heme biosynthetic process"/>
    <property type="evidence" value="ECO:0007669"/>
    <property type="project" value="UniProtKB-UniRule"/>
</dbReference>
<evidence type="ECO:0000313" key="8">
    <source>
        <dbReference type="EMBL" id="PTL35142.1"/>
    </source>
</evidence>
<comment type="similarity">
    <text evidence="6">Belongs to the protoporphyrinogen/coproporphyrinogen oxidase family. Coproporphyrinogen III oxidase subfamily.</text>
</comment>
<evidence type="ECO:0000256" key="4">
    <source>
        <dbReference type="ARBA" id="ARBA00023002"/>
    </source>
</evidence>
<dbReference type="OrthoDB" id="9805195at2"/>
<evidence type="ECO:0000256" key="5">
    <source>
        <dbReference type="ARBA" id="ARBA00023133"/>
    </source>
</evidence>
<dbReference type="SUPFAM" id="SSF51905">
    <property type="entry name" value="FAD/NAD(P)-binding domain"/>
    <property type="match status" value="1"/>
</dbReference>
<keyword evidence="2 6" id="KW-0285">Flavoprotein</keyword>
<dbReference type="GO" id="GO:0004729">
    <property type="term" value="F:oxygen-dependent protoporphyrinogen oxidase activity"/>
    <property type="evidence" value="ECO:0007669"/>
    <property type="project" value="UniProtKB-UniRule"/>
</dbReference>
<dbReference type="InterPro" id="IPR050464">
    <property type="entry name" value="Zeta_carotene_desat/Oxidored"/>
</dbReference>
<accession>A0A2T4TVL0</accession>
<comment type="subcellular location">
    <subcellularLocation>
        <location evidence="6">Cytoplasm</location>
    </subcellularLocation>
</comment>
<dbReference type="EC" id="1.3.3.15" evidence="6"/>
<dbReference type="Gene3D" id="1.10.3110.10">
    <property type="entry name" value="protoporphyrinogen ix oxidase, domain 3"/>
    <property type="match status" value="1"/>
</dbReference>
<comment type="caution">
    <text evidence="8">The sequence shown here is derived from an EMBL/GenBank/DDBJ whole genome shotgun (WGS) entry which is preliminary data.</text>
</comment>
<evidence type="ECO:0000256" key="2">
    <source>
        <dbReference type="ARBA" id="ARBA00022630"/>
    </source>
</evidence>
<dbReference type="SUPFAM" id="SSF54373">
    <property type="entry name" value="FAD-linked reductases, C-terminal domain"/>
    <property type="match status" value="1"/>
</dbReference>
<dbReference type="GO" id="GO:0005737">
    <property type="term" value="C:cytoplasm"/>
    <property type="evidence" value="ECO:0007669"/>
    <property type="project" value="UniProtKB-SubCell"/>
</dbReference>
<dbReference type="PANTHER" id="PTHR42923">
    <property type="entry name" value="PROTOPORPHYRINOGEN OXIDASE"/>
    <property type="match status" value="1"/>
</dbReference>
<dbReference type="NCBIfam" id="TIGR00562">
    <property type="entry name" value="proto_IX_ox"/>
    <property type="match status" value="1"/>
</dbReference>
<reference evidence="8 9" key="1">
    <citation type="submission" date="2017-09" db="EMBL/GenBank/DDBJ databases">
        <title>Bloom of a denitrifying methanotroph, Candidatus Methylomirabilis limnetica, in a deep stratified lake.</title>
        <authorList>
            <person name="Graf J.S."/>
            <person name="Marchant H.K."/>
            <person name="Tienken D."/>
            <person name="Hach P.F."/>
            <person name="Brand A."/>
            <person name="Schubert C.J."/>
            <person name="Kuypers M.M."/>
            <person name="Milucka J."/>
        </authorList>
    </citation>
    <scope>NUCLEOTIDE SEQUENCE [LARGE SCALE GENOMIC DNA]</scope>
    <source>
        <strain evidence="8 9">Zug</strain>
    </source>
</reference>
<dbReference type="UniPathway" id="UPA00252"/>
<comment type="function">
    <text evidence="6">Involved in coproporphyrin-dependent heme b biosynthesis. Catalyzes the oxidation of coproporphyrinogen III to coproporphyrin III.</text>
</comment>
<dbReference type="Gene3D" id="3.90.660.20">
    <property type="entry name" value="Protoporphyrinogen oxidase, mitochondrial, domain 2"/>
    <property type="match status" value="1"/>
</dbReference>
<dbReference type="InterPro" id="IPR004572">
    <property type="entry name" value="Protoporphyrinogen_oxidase"/>
</dbReference>
<keyword evidence="6" id="KW-0963">Cytoplasm</keyword>
<dbReference type="AlphaFoldDB" id="A0A2T4TVL0"/>
<protein>
    <recommendedName>
        <fullName evidence="6">Coproporphyrinogen III oxidase</fullName>
        <ecNumber evidence="6">1.3.3.15</ecNumber>
    </recommendedName>
</protein>
<sequence>MVGGGIAGLAAAYRLQERHSSELAPCEVMLLEAGSRPGGVIGTTCRDGFILESGPDTLFTDKPWAVDLIRRLDLSDRIIGTSEIHRRTFVAMGKTLHPLPEGFTLLAPTRIWPFLRSGLLTWRGKARMALDLVLPRGQPSPDESLASFVRRRLGAEALERLAQPMIGGIYSADPERLSLQATFPQFLQMEAQHRSLILALRRKRLSASGKTRTKSDSGPRYSLFATLDNGLQALVDALVRRLPAGTVRLGCPVAGIARREKGWTIRLKDGTNIEADGVILAVPAFQTAVLTHDLDGDLARELEAIPYASSVTISLAYRKDAIPHPLDGFGFVVPACEGRTIIACSFSSVKFANRAPAGHALLRTFAGGALQPEPFEWDDERLLTAVRHDLKELLGIETAPLWSHLVRHPQSMPQYHVGHLARLATLERQLRRWPTLKLAGNAYRGVGVPDAIRSGEAAADALLAELTPAQGEGYAGTMLTEPSGACAAGDSLL</sequence>
<evidence type="ECO:0000256" key="1">
    <source>
        <dbReference type="ARBA" id="ARBA00001974"/>
    </source>
</evidence>
<comment type="cofactor">
    <cofactor evidence="1 6">
        <name>FAD</name>
        <dbReference type="ChEBI" id="CHEBI:57692"/>
    </cofactor>
</comment>
<gene>
    <name evidence="8" type="primary">hemG</name>
    <name evidence="8" type="ORF">CLG94_11630</name>
</gene>
<evidence type="ECO:0000256" key="6">
    <source>
        <dbReference type="RuleBase" id="RU364052"/>
    </source>
</evidence>
<dbReference type="EMBL" id="NVQC01000030">
    <property type="protein sequence ID" value="PTL35142.1"/>
    <property type="molecule type" value="Genomic_DNA"/>
</dbReference>
<keyword evidence="3 6" id="KW-0274">FAD</keyword>
<keyword evidence="9" id="KW-1185">Reference proteome</keyword>
<organism evidence="8 9">
    <name type="scientific">Candidatus Methylomirabilis limnetica</name>
    <dbReference type="NCBI Taxonomy" id="2033718"/>
    <lineage>
        <taxon>Bacteria</taxon>
        <taxon>Candidatus Methylomirabilota</taxon>
        <taxon>Candidatus Methylomirabilia</taxon>
        <taxon>Candidatus Methylomirabilales</taxon>
        <taxon>Candidatus Methylomirabilaceae</taxon>
        <taxon>Candidatus Methylomirabilis</taxon>
    </lineage>
</organism>